<dbReference type="EMBL" id="BKCJ011305449">
    <property type="protein sequence ID" value="GFD18147.1"/>
    <property type="molecule type" value="Genomic_DNA"/>
</dbReference>
<reference evidence="2" key="1">
    <citation type="journal article" date="2019" name="Sci. Rep.">
        <title>Draft genome of Tanacetum cinerariifolium, the natural source of mosquito coil.</title>
        <authorList>
            <person name="Yamashiro T."/>
            <person name="Shiraishi A."/>
            <person name="Satake H."/>
            <person name="Nakayama K."/>
        </authorList>
    </citation>
    <scope>NUCLEOTIDE SEQUENCE</scope>
</reference>
<protein>
    <submittedName>
        <fullName evidence="2">Uncharacterized protein</fullName>
    </submittedName>
</protein>
<sequence length="100" mass="11561">MKKVNMFVDFRTELVKESSKNAEVEITEEGSLKRAGDELEQERSKKQKVKDDKESEELKKYLEIIPDDGNDVTIDATPLSSKSPTIIDYKIYHEGKKSYF</sequence>
<dbReference type="AlphaFoldDB" id="A0A699U6T3"/>
<gene>
    <name evidence="2" type="ORF">Tci_890116</name>
</gene>
<evidence type="ECO:0000256" key="1">
    <source>
        <dbReference type="SAM" id="MobiDB-lite"/>
    </source>
</evidence>
<name>A0A699U6T3_TANCI</name>
<feature type="region of interest" description="Disordered" evidence="1">
    <location>
        <begin position="19"/>
        <end position="52"/>
    </location>
</feature>
<evidence type="ECO:0000313" key="2">
    <source>
        <dbReference type="EMBL" id="GFD18147.1"/>
    </source>
</evidence>
<proteinExistence type="predicted"/>
<comment type="caution">
    <text evidence="2">The sequence shown here is derived from an EMBL/GenBank/DDBJ whole genome shotgun (WGS) entry which is preliminary data.</text>
</comment>
<feature type="compositionally biased region" description="Basic and acidic residues" evidence="1">
    <location>
        <begin position="30"/>
        <end position="52"/>
    </location>
</feature>
<accession>A0A699U6T3</accession>
<organism evidence="2">
    <name type="scientific">Tanacetum cinerariifolium</name>
    <name type="common">Dalmatian daisy</name>
    <name type="synonym">Chrysanthemum cinerariifolium</name>
    <dbReference type="NCBI Taxonomy" id="118510"/>
    <lineage>
        <taxon>Eukaryota</taxon>
        <taxon>Viridiplantae</taxon>
        <taxon>Streptophyta</taxon>
        <taxon>Embryophyta</taxon>
        <taxon>Tracheophyta</taxon>
        <taxon>Spermatophyta</taxon>
        <taxon>Magnoliopsida</taxon>
        <taxon>eudicotyledons</taxon>
        <taxon>Gunneridae</taxon>
        <taxon>Pentapetalae</taxon>
        <taxon>asterids</taxon>
        <taxon>campanulids</taxon>
        <taxon>Asterales</taxon>
        <taxon>Asteraceae</taxon>
        <taxon>Asteroideae</taxon>
        <taxon>Anthemideae</taxon>
        <taxon>Anthemidinae</taxon>
        <taxon>Tanacetum</taxon>
    </lineage>
</organism>